<feature type="transmembrane region" description="Helical" evidence="1">
    <location>
        <begin position="53"/>
        <end position="71"/>
    </location>
</feature>
<evidence type="ECO:0000313" key="3">
    <source>
        <dbReference type="Proteomes" id="UP001177140"/>
    </source>
</evidence>
<dbReference type="AlphaFoldDB" id="A0AA42B3R7"/>
<keyword evidence="1" id="KW-1133">Transmembrane helix</keyword>
<evidence type="ECO:0000313" key="2">
    <source>
        <dbReference type="EMBL" id="MCL7050039.1"/>
    </source>
</evidence>
<comment type="caution">
    <text evidence="2">The sequence shown here is derived from an EMBL/GenBank/DDBJ whole genome shotgun (WGS) entry which is preliminary data.</text>
</comment>
<protein>
    <submittedName>
        <fullName evidence="2">Uncharacterized protein</fullName>
    </submittedName>
</protein>
<feature type="transmembrane region" description="Helical" evidence="1">
    <location>
        <begin position="91"/>
        <end position="110"/>
    </location>
</feature>
<keyword evidence="3" id="KW-1185">Reference proteome</keyword>
<sequence>MPARLFPIYFPIGNLATGFFVIFSLVAGLVGMATSVSGINNILQWTRPNLHSAATFSIISWSLTLLAMGLACKEINIGDDRGSNLRALETFTIILSGTQLFCAGALHAGINSART</sequence>
<dbReference type="PANTHER" id="PTHR33294">
    <property type="entry name" value="AWPM-19-LIKE FAMILY PROTEIN"/>
    <property type="match status" value="1"/>
</dbReference>
<keyword evidence="1" id="KW-0472">Membrane</keyword>
<reference evidence="2" key="1">
    <citation type="submission" date="2022-03" db="EMBL/GenBank/DDBJ databases">
        <title>A functionally conserved STORR gene fusion in Papaver species that diverged 16.8 million years ago.</title>
        <authorList>
            <person name="Catania T."/>
        </authorList>
    </citation>
    <scope>NUCLEOTIDE SEQUENCE</scope>
    <source>
        <strain evidence="2">S-191538</strain>
    </source>
</reference>
<organism evidence="2 3">
    <name type="scientific">Papaver nudicaule</name>
    <name type="common">Iceland poppy</name>
    <dbReference type="NCBI Taxonomy" id="74823"/>
    <lineage>
        <taxon>Eukaryota</taxon>
        <taxon>Viridiplantae</taxon>
        <taxon>Streptophyta</taxon>
        <taxon>Embryophyta</taxon>
        <taxon>Tracheophyta</taxon>
        <taxon>Spermatophyta</taxon>
        <taxon>Magnoliopsida</taxon>
        <taxon>Ranunculales</taxon>
        <taxon>Papaveraceae</taxon>
        <taxon>Papaveroideae</taxon>
        <taxon>Papaver</taxon>
    </lineage>
</organism>
<name>A0AA42B3R7_PAPNU</name>
<dbReference type="InterPro" id="IPR008390">
    <property type="entry name" value="AWPM-19"/>
</dbReference>
<feature type="transmembrane region" description="Helical" evidence="1">
    <location>
        <begin position="12"/>
        <end position="33"/>
    </location>
</feature>
<evidence type="ECO:0000256" key="1">
    <source>
        <dbReference type="SAM" id="Phobius"/>
    </source>
</evidence>
<dbReference type="Pfam" id="PF05512">
    <property type="entry name" value="AWPM-19"/>
    <property type="match status" value="1"/>
</dbReference>
<dbReference type="EMBL" id="JAJJMA010322988">
    <property type="protein sequence ID" value="MCL7050039.1"/>
    <property type="molecule type" value="Genomic_DNA"/>
</dbReference>
<gene>
    <name evidence="2" type="ORF">MKW94_002243</name>
</gene>
<proteinExistence type="predicted"/>
<accession>A0AA42B3R7</accession>
<dbReference type="Proteomes" id="UP001177140">
    <property type="component" value="Unassembled WGS sequence"/>
</dbReference>
<keyword evidence="1" id="KW-0812">Transmembrane</keyword>
<dbReference type="PANTHER" id="PTHR33294:SF3">
    <property type="entry name" value="AWPM-19-LIKE FAMILY PROTEIN"/>
    <property type="match status" value="1"/>
</dbReference>